<dbReference type="PANTHER" id="PTHR31550:SF11">
    <property type="entry name" value="ANKYRIN REPEAT-CONTAINING PROTEIN-RELATED"/>
    <property type="match status" value="1"/>
</dbReference>
<protein>
    <recommendedName>
        <fullName evidence="3">Ankyrin repeat-containing protein</fullName>
    </recommendedName>
</protein>
<gene>
    <name evidence="1" type="ORF">CYY_008468</name>
</gene>
<organism evidence="1 2">
    <name type="scientific">Polysphondylium violaceum</name>
    <dbReference type="NCBI Taxonomy" id="133409"/>
    <lineage>
        <taxon>Eukaryota</taxon>
        <taxon>Amoebozoa</taxon>
        <taxon>Evosea</taxon>
        <taxon>Eumycetozoa</taxon>
        <taxon>Dictyostelia</taxon>
        <taxon>Dictyosteliales</taxon>
        <taxon>Dictyosteliaceae</taxon>
        <taxon>Polysphondylium</taxon>
    </lineage>
</organism>
<reference evidence="1" key="1">
    <citation type="submission" date="2020-01" db="EMBL/GenBank/DDBJ databases">
        <title>Development of genomics and gene disruption for Polysphondylium violaceum indicates a role for the polyketide synthase stlB in stalk morphogenesis.</title>
        <authorList>
            <person name="Narita B."/>
            <person name="Kawabe Y."/>
            <person name="Kin K."/>
            <person name="Saito T."/>
            <person name="Gibbs R."/>
            <person name="Kuspa A."/>
            <person name="Muzny D."/>
            <person name="Queller D."/>
            <person name="Richards S."/>
            <person name="Strassman J."/>
            <person name="Sucgang R."/>
            <person name="Worley K."/>
            <person name="Schaap P."/>
        </authorList>
    </citation>
    <scope>NUCLEOTIDE SEQUENCE</scope>
    <source>
        <strain evidence="1">QSvi11</strain>
    </source>
</reference>
<keyword evidence="2" id="KW-1185">Reference proteome</keyword>
<sequence>MNKSLYTQVFSNKYLATKIFNAIHQIQINDFSYKYDDIIDIGWMIKYGHKGLLKEKLKNSNTIHVDTIDLFSVVANYDTQLFIKLFQERKESALPEYLENLETIVENISNVEVLSYLFENGHKKELGLVRILYMDIKVIEYLFANGFLKSSPLLLVDNHQGGRRPKPRYEVIEYSREKIDLVIKYLPEPIISVNDATNIVNFLLVYPVPLVFDMLSPLFQRDIQNRSFGYMEFEHAKNLIQKAQTYKQTKLNLDDLSDEYIYQQSKDRGARFCSSWLDHGEEGFHFIWNKVSAQIRFTENSVDFGAPGFDLSHFLLEIACEQGSLQVIETIFSGGFDKDSIRNRIRHHHYVKFYQKIAKKTSTVDRDLIVKFTVCDGLDDGIISKEDFLFYCCQGGHVDNLVYFLPLFLNTMGSSRHTMIISNCFQYAIQKHQKHILRVLQSHGYYYSDFSVFIESPLRYLLPSVEKAIEKHNSSAEDQDQYCNELLFLAIQRNDYVAVKFIVNRHQFQLKLSNQVRDSLAHSQNLVIIDFICFNNKSTSFTTNEMNLLLDRAQIVENKPLITYLGKKIIL</sequence>
<proteinExistence type="predicted"/>
<comment type="caution">
    <text evidence="1">The sequence shown here is derived from an EMBL/GenBank/DDBJ whole genome shotgun (WGS) entry which is preliminary data.</text>
</comment>
<dbReference type="AlphaFoldDB" id="A0A8J4PNG5"/>
<evidence type="ECO:0000313" key="2">
    <source>
        <dbReference type="Proteomes" id="UP000695562"/>
    </source>
</evidence>
<dbReference type="EMBL" id="AJWJ01000525">
    <property type="protein sequence ID" value="KAF2070207.1"/>
    <property type="molecule type" value="Genomic_DNA"/>
</dbReference>
<accession>A0A8J4PNG5</accession>
<dbReference type="SUPFAM" id="SSF48403">
    <property type="entry name" value="Ankyrin repeat"/>
    <property type="match status" value="1"/>
</dbReference>
<dbReference type="InterPro" id="IPR036770">
    <property type="entry name" value="Ankyrin_rpt-contain_sf"/>
</dbReference>
<evidence type="ECO:0008006" key="3">
    <source>
        <dbReference type="Google" id="ProtNLM"/>
    </source>
</evidence>
<name>A0A8J4PNG5_9MYCE</name>
<dbReference type="Proteomes" id="UP000695562">
    <property type="component" value="Unassembled WGS sequence"/>
</dbReference>
<dbReference type="PANTHER" id="PTHR31550">
    <property type="entry name" value="ANKYRIN REPEAT PROTEIN-RELATED-RELATED"/>
    <property type="match status" value="1"/>
</dbReference>
<evidence type="ECO:0000313" key="1">
    <source>
        <dbReference type="EMBL" id="KAF2070207.1"/>
    </source>
</evidence>